<dbReference type="GO" id="GO:0005634">
    <property type="term" value="C:nucleus"/>
    <property type="evidence" value="ECO:0007669"/>
    <property type="project" value="UniProtKB-SubCell"/>
</dbReference>
<evidence type="ECO:0000256" key="9">
    <source>
        <dbReference type="SAM" id="MobiDB-lite"/>
    </source>
</evidence>
<keyword evidence="7 8" id="KW-0464">Manganese</keyword>
<feature type="region of interest" description="Disordered" evidence="9">
    <location>
        <begin position="651"/>
        <end position="681"/>
    </location>
</feature>
<dbReference type="GO" id="GO:0017108">
    <property type="term" value="F:5'-flap endonuclease activity"/>
    <property type="evidence" value="ECO:0007669"/>
    <property type="project" value="TreeGrafter"/>
</dbReference>
<dbReference type="OrthoDB" id="76364at2759"/>
<feature type="region of interest" description="Disordered" evidence="9">
    <location>
        <begin position="387"/>
        <end position="459"/>
    </location>
</feature>
<dbReference type="SMART" id="SM00990">
    <property type="entry name" value="VRR_NUC"/>
    <property type="match status" value="1"/>
</dbReference>
<evidence type="ECO:0000313" key="12">
    <source>
        <dbReference type="Proteomes" id="UP000250043"/>
    </source>
</evidence>
<comment type="function">
    <text evidence="8">Nuclease required for the repair of DNA interstrand cross-links (ICL). Acts as a 5'-3' exonuclease that anchors at a cut end of DNA and cleaves DNA successively at every third nucleotide, allowing to excise an ICL from one strand through flanking incisions.</text>
</comment>
<accession>A0A8E2DL15</accession>
<evidence type="ECO:0000256" key="7">
    <source>
        <dbReference type="ARBA" id="ARBA00023211"/>
    </source>
</evidence>
<comment type="cofactor">
    <cofactor evidence="8">
        <name>Mg(2+)</name>
        <dbReference type="ChEBI" id="CHEBI:18420"/>
    </cofactor>
    <cofactor evidence="8">
        <name>Mn(2+)</name>
        <dbReference type="ChEBI" id="CHEBI:29035"/>
    </cofactor>
</comment>
<feature type="compositionally biased region" description="Acidic residues" evidence="9">
    <location>
        <begin position="922"/>
        <end position="933"/>
    </location>
</feature>
<name>A0A8E2DL15_9APHY</name>
<feature type="region of interest" description="Disordered" evidence="9">
    <location>
        <begin position="904"/>
        <end position="942"/>
    </location>
</feature>
<dbReference type="PANTHER" id="PTHR15749:SF4">
    <property type="entry name" value="FANCONI-ASSOCIATED NUCLEASE 1"/>
    <property type="match status" value="1"/>
</dbReference>
<evidence type="ECO:0000256" key="4">
    <source>
        <dbReference type="ARBA" id="ARBA00022723"/>
    </source>
</evidence>
<dbReference type="InterPro" id="IPR014883">
    <property type="entry name" value="VRR_NUC"/>
</dbReference>
<comment type="catalytic activity">
    <reaction evidence="1 8">
        <text>Hydrolytically removes 5'-nucleotides successively from the 3'-hydroxy termini of 3'-hydroxy-terminated oligonucleotides.</text>
        <dbReference type="EC" id="3.1.4.1"/>
    </reaction>
</comment>
<comment type="similarity">
    <text evidence="2 8">Belongs to the FAN1 family.</text>
</comment>
<dbReference type="CDD" id="cd22326">
    <property type="entry name" value="FAN1-like"/>
    <property type="match status" value="1"/>
</dbReference>
<dbReference type="Pfam" id="PF08774">
    <property type="entry name" value="VRR_NUC"/>
    <property type="match status" value="1"/>
</dbReference>
<dbReference type="Gene3D" id="3.40.1350.10">
    <property type="match status" value="1"/>
</dbReference>
<comment type="subcellular location">
    <subcellularLocation>
        <location evidence="8">Nucleus</location>
    </subcellularLocation>
</comment>
<keyword evidence="8" id="KW-0539">Nucleus</keyword>
<dbReference type="GO" id="GO:0070336">
    <property type="term" value="F:flap-structured DNA binding"/>
    <property type="evidence" value="ECO:0007669"/>
    <property type="project" value="TreeGrafter"/>
</dbReference>
<dbReference type="Proteomes" id="UP000250043">
    <property type="component" value="Unassembled WGS sequence"/>
</dbReference>
<dbReference type="InterPro" id="IPR049132">
    <property type="entry name" value="FAN1-like_euk"/>
</dbReference>
<keyword evidence="8" id="KW-0227">DNA damage</keyword>
<dbReference type="GO" id="GO:0004528">
    <property type="term" value="F:phosphodiesterase I activity"/>
    <property type="evidence" value="ECO:0007669"/>
    <property type="project" value="UniProtKB-EC"/>
</dbReference>
<sequence>MVFTSPRANVVNDFVFWGTAPASGEDLELQDETLIVSAIGAELHGERRQSMYVEEFEKMLKTVLSEEPNLFSGIELNVLKNYSELSHEARYLLIRLCLRKSNKWHRLESLKYQRELGDGIANAIRELSQTFTTPLGTSLPGAEPCKDVKVEGIKTEFPVKEEEKEVIDLTLDEDCKPEPGPSCLPLMPPWHQRVLDKSSNDWSSSFADDETAASLQELLECLKVDELKKMVKDLKLKPSGSKRDCLVDDILRSSNGQTTLSFQVIAPKRGDDEQVSLSSLQESLPSRWTGLKTQSDRIREIVTSLLGKCIRICDDMIRLFRRINLVYFRSTEYTSELLVPSILARSRKRVYPPYKHRRTKGIIWPSRKDLLEYERALELQARVEILDGSSSSSQPHQERSAVDQSPGPAGHRIKTPLTPKRGTSTHSPVTPRYRGKGAAKSEVDTKETHADDDLLGEQSASSKRRIANARALVRLFDEAIWPWWQELVAVKGDESARPRGLERFECGHILTRLVCKCSYALGILKAYERELEVLEALLAQRKWRRGRRGRWYERKACILSTHFEQTDHVVTRTMTGVKAALVDDDTHLVFRPKLHRRLARLEKKLRVPEEDRHSCQGEQRKADKVEIYGVRVYRSAGSLLLDRACRNVNKQSDESQTRLPFAPQADSSLEKPPTVADEKRTGKSIWKGRNDEEVAVEMFALQHYANQGYKGFHCEGRIVTTLFGVLFWDIIFAAIPGAFETPFQTAPLDITEDTFYYSRQDLIERRLKELREGKASEIVEQICNQYEKTGTLCVGVRWDLFKGADLQQVVCCLGGEALAVICRLLCEDYPARTSGVPDLIVWNMETSDCRFVEVKGPGDSLQENQKVWIDVLCQAGIPVEVCHVREQGEKAKSKGKKKVKLQVTLRKRKRSDSEPSAPLFVESEDEGEPVEEDGAPRTPRVSKVADGVEVVITTSPKRRRLESVECR</sequence>
<evidence type="ECO:0000256" key="8">
    <source>
        <dbReference type="RuleBase" id="RU365033"/>
    </source>
</evidence>
<keyword evidence="6 8" id="KW-0460">Magnesium</keyword>
<evidence type="ECO:0000256" key="2">
    <source>
        <dbReference type="ARBA" id="ARBA00005533"/>
    </source>
</evidence>
<dbReference type="Pfam" id="PF21170">
    <property type="entry name" value="FAN1_TPR"/>
    <property type="match status" value="1"/>
</dbReference>
<feature type="compositionally biased region" description="Basic and acidic residues" evidence="9">
    <location>
        <begin position="439"/>
        <end position="452"/>
    </location>
</feature>
<evidence type="ECO:0000256" key="3">
    <source>
        <dbReference type="ARBA" id="ARBA00022722"/>
    </source>
</evidence>
<organism evidence="11 12">
    <name type="scientific">Obba rivulosa</name>
    <dbReference type="NCBI Taxonomy" id="1052685"/>
    <lineage>
        <taxon>Eukaryota</taxon>
        <taxon>Fungi</taxon>
        <taxon>Dikarya</taxon>
        <taxon>Basidiomycota</taxon>
        <taxon>Agaricomycotina</taxon>
        <taxon>Agaricomycetes</taxon>
        <taxon>Polyporales</taxon>
        <taxon>Gelatoporiaceae</taxon>
        <taxon>Obba</taxon>
    </lineage>
</organism>
<dbReference type="Pfam" id="PF21315">
    <property type="entry name" value="FAN1_HTH"/>
    <property type="match status" value="1"/>
</dbReference>
<dbReference type="EMBL" id="KV722374">
    <property type="protein sequence ID" value="OCH92080.1"/>
    <property type="molecule type" value="Genomic_DNA"/>
</dbReference>
<dbReference type="GO" id="GO:0008409">
    <property type="term" value="F:5'-3' exonuclease activity"/>
    <property type="evidence" value="ECO:0007669"/>
    <property type="project" value="TreeGrafter"/>
</dbReference>
<keyword evidence="5 8" id="KW-0378">Hydrolase</keyword>
<reference evidence="11 12" key="1">
    <citation type="submission" date="2016-07" db="EMBL/GenBank/DDBJ databases">
        <title>Draft genome of the white-rot fungus Obba rivulosa 3A-2.</title>
        <authorList>
            <consortium name="DOE Joint Genome Institute"/>
            <person name="Miettinen O."/>
            <person name="Riley R."/>
            <person name="Acob R."/>
            <person name="Barry K."/>
            <person name="Cullen D."/>
            <person name="De Vries R."/>
            <person name="Hainaut M."/>
            <person name="Hatakka A."/>
            <person name="Henrissat B."/>
            <person name="Hilden K."/>
            <person name="Kuo R."/>
            <person name="Labutti K."/>
            <person name="Lipzen A."/>
            <person name="Makela M.R."/>
            <person name="Sandor L."/>
            <person name="Spatafora J.W."/>
            <person name="Grigoriev I.V."/>
            <person name="Hibbett D.S."/>
        </authorList>
    </citation>
    <scope>NUCLEOTIDE SEQUENCE [LARGE SCALE GENOMIC DNA]</scope>
    <source>
        <strain evidence="11 12">3A-2</strain>
    </source>
</reference>
<proteinExistence type="inferred from homology"/>
<keyword evidence="8" id="KW-0234">DNA repair</keyword>
<evidence type="ECO:0000256" key="5">
    <source>
        <dbReference type="ARBA" id="ARBA00022801"/>
    </source>
</evidence>
<evidence type="ECO:0000259" key="10">
    <source>
        <dbReference type="SMART" id="SM00990"/>
    </source>
</evidence>
<evidence type="ECO:0000256" key="1">
    <source>
        <dbReference type="ARBA" id="ARBA00000983"/>
    </source>
</evidence>
<dbReference type="InterPro" id="IPR033315">
    <property type="entry name" value="Fan1-like"/>
</dbReference>
<evidence type="ECO:0000313" key="11">
    <source>
        <dbReference type="EMBL" id="OCH92080.1"/>
    </source>
</evidence>
<dbReference type="PANTHER" id="PTHR15749">
    <property type="entry name" value="FANCONI-ASSOCIATED NUCLEASE 1"/>
    <property type="match status" value="1"/>
</dbReference>
<protein>
    <recommendedName>
        <fullName evidence="8">Fanconi-associated nuclease</fullName>
        <ecNumber evidence="8">3.1.4.1</ecNumber>
    </recommendedName>
</protein>
<keyword evidence="4 8" id="KW-0479">Metal-binding</keyword>
<gene>
    <name evidence="11" type="ORF">OBBRIDRAFT_886490</name>
</gene>
<keyword evidence="3 8" id="KW-0540">Nuclease</keyword>
<dbReference type="InterPro" id="IPR049126">
    <property type="entry name" value="FAN1-like_TPR"/>
</dbReference>
<dbReference type="InterPro" id="IPR049125">
    <property type="entry name" value="FAN1-like_WH"/>
</dbReference>
<evidence type="ECO:0000256" key="6">
    <source>
        <dbReference type="ARBA" id="ARBA00022842"/>
    </source>
</evidence>
<dbReference type="GO" id="GO:0036297">
    <property type="term" value="P:interstrand cross-link repair"/>
    <property type="evidence" value="ECO:0007669"/>
    <property type="project" value="InterPro"/>
</dbReference>
<dbReference type="EC" id="3.1.4.1" evidence="8"/>
<dbReference type="InterPro" id="IPR011856">
    <property type="entry name" value="tRNA_endonuc-like_dom_sf"/>
</dbReference>
<dbReference type="AlphaFoldDB" id="A0A8E2DL15"/>
<dbReference type="GO" id="GO:0046872">
    <property type="term" value="F:metal ion binding"/>
    <property type="evidence" value="ECO:0007669"/>
    <property type="project" value="UniProtKB-KW"/>
</dbReference>
<feature type="domain" description="VRR-NUC" evidence="10">
    <location>
        <begin position="770"/>
        <end position="886"/>
    </location>
</feature>
<keyword evidence="12" id="KW-1185">Reference proteome</keyword>